<comment type="caution">
    <text evidence="9">The sequence shown here is derived from an EMBL/GenBank/DDBJ whole genome shotgun (WGS) entry which is preliminary data.</text>
</comment>
<keyword evidence="7" id="KW-1133">Transmembrane helix</keyword>
<evidence type="ECO:0000256" key="3">
    <source>
        <dbReference type="ARBA" id="ARBA00022475"/>
    </source>
</evidence>
<comment type="subcellular location">
    <subcellularLocation>
        <location evidence="1">Cell membrane</location>
        <topology evidence="1">Multi-pass membrane protein</topology>
    </subcellularLocation>
</comment>
<feature type="transmembrane region" description="Helical" evidence="7">
    <location>
        <begin position="96"/>
        <end position="117"/>
    </location>
</feature>
<evidence type="ECO:0000256" key="6">
    <source>
        <dbReference type="ARBA" id="ARBA00023201"/>
    </source>
</evidence>
<accession>A0A814TPI9</accession>
<keyword evidence="2" id="KW-0813">Transport</keyword>
<evidence type="ECO:0000256" key="4">
    <source>
        <dbReference type="ARBA" id="ARBA00023053"/>
    </source>
</evidence>
<dbReference type="OrthoDB" id="6361733at2759"/>
<dbReference type="InterPro" id="IPR051163">
    <property type="entry name" value="Sodium:Solute_Symporter_SSF"/>
</dbReference>
<evidence type="ECO:0000256" key="1">
    <source>
        <dbReference type="ARBA" id="ARBA00004651"/>
    </source>
</evidence>
<dbReference type="Proteomes" id="UP000663877">
    <property type="component" value="Unassembled WGS sequence"/>
</dbReference>
<sequence length="188" mass="20446">MSIILYGPSLTLSQVTGLNIWIAIGACGLVCTIYTNISYMDELCNECDPLRTKLISRPDQLYPLFVVEKLGRIPGLTGLFISCILSATLSTFSSGIILQIFGAFAAPILGVYLLGLFSSRSAVVAFFLCLIFQIFMLVGSTLTVRPANKHGGRLPTSIVGCVQSINVTLSPTITKQRYGDRRDEITQE</sequence>
<dbReference type="GO" id="GO:0015293">
    <property type="term" value="F:symporter activity"/>
    <property type="evidence" value="ECO:0007669"/>
    <property type="project" value="TreeGrafter"/>
</dbReference>
<protein>
    <submittedName>
        <fullName evidence="9">Uncharacterized protein</fullName>
    </submittedName>
</protein>
<dbReference type="EMBL" id="CAJNOI010000109">
    <property type="protein sequence ID" value="CAF1074419.1"/>
    <property type="molecule type" value="Genomic_DNA"/>
</dbReference>
<reference evidence="9" key="1">
    <citation type="submission" date="2021-02" db="EMBL/GenBank/DDBJ databases">
        <authorList>
            <person name="Nowell W R."/>
        </authorList>
    </citation>
    <scope>NUCLEOTIDE SEQUENCE</scope>
</reference>
<dbReference type="AlphaFoldDB" id="A0A814TPI9"/>
<proteinExistence type="predicted"/>
<feature type="transmembrane region" description="Helical" evidence="7">
    <location>
        <begin position="12"/>
        <end position="35"/>
    </location>
</feature>
<keyword evidence="4" id="KW-0915">Sodium</keyword>
<keyword evidence="10" id="KW-1185">Reference proteome</keyword>
<evidence type="ECO:0000256" key="7">
    <source>
        <dbReference type="SAM" id="Phobius"/>
    </source>
</evidence>
<name>A0A814TPI9_9BILA</name>
<keyword evidence="6" id="KW-0739">Sodium transport</keyword>
<dbReference type="PANTHER" id="PTHR42985">
    <property type="entry name" value="SODIUM-COUPLED MONOCARBOXYLATE TRANSPORTER"/>
    <property type="match status" value="1"/>
</dbReference>
<evidence type="ECO:0000313" key="10">
    <source>
        <dbReference type="Proteomes" id="UP000663832"/>
    </source>
</evidence>
<keyword evidence="5" id="KW-0406">Ion transport</keyword>
<dbReference type="Gene3D" id="1.20.1730.10">
    <property type="entry name" value="Sodium/glucose cotransporter"/>
    <property type="match status" value="2"/>
</dbReference>
<evidence type="ECO:0000256" key="2">
    <source>
        <dbReference type="ARBA" id="ARBA00022448"/>
    </source>
</evidence>
<feature type="transmembrane region" description="Helical" evidence="7">
    <location>
        <begin position="123"/>
        <end position="144"/>
    </location>
</feature>
<dbReference type="Proteomes" id="UP000663832">
    <property type="component" value="Unassembled WGS sequence"/>
</dbReference>
<dbReference type="GO" id="GO:0006814">
    <property type="term" value="P:sodium ion transport"/>
    <property type="evidence" value="ECO:0007669"/>
    <property type="project" value="UniProtKB-KW"/>
</dbReference>
<dbReference type="PANTHER" id="PTHR42985:SF40">
    <property type="entry name" value="LD47995P-RELATED"/>
    <property type="match status" value="1"/>
</dbReference>
<dbReference type="GO" id="GO:0005886">
    <property type="term" value="C:plasma membrane"/>
    <property type="evidence" value="ECO:0007669"/>
    <property type="project" value="UniProtKB-SubCell"/>
</dbReference>
<keyword evidence="7" id="KW-0812">Transmembrane</keyword>
<dbReference type="EMBL" id="CAJNOM010000162">
    <property type="protein sequence ID" value="CAF1164118.1"/>
    <property type="molecule type" value="Genomic_DNA"/>
</dbReference>
<keyword evidence="7" id="KW-0472">Membrane</keyword>
<dbReference type="InterPro" id="IPR038377">
    <property type="entry name" value="Na/Glc_symporter_sf"/>
</dbReference>
<organism evidence="9 10">
    <name type="scientific">Adineta steineri</name>
    <dbReference type="NCBI Taxonomy" id="433720"/>
    <lineage>
        <taxon>Eukaryota</taxon>
        <taxon>Metazoa</taxon>
        <taxon>Spiralia</taxon>
        <taxon>Gnathifera</taxon>
        <taxon>Rotifera</taxon>
        <taxon>Eurotatoria</taxon>
        <taxon>Bdelloidea</taxon>
        <taxon>Adinetida</taxon>
        <taxon>Adinetidae</taxon>
        <taxon>Adineta</taxon>
    </lineage>
</organism>
<evidence type="ECO:0000313" key="9">
    <source>
        <dbReference type="EMBL" id="CAF1164118.1"/>
    </source>
</evidence>
<evidence type="ECO:0000256" key="5">
    <source>
        <dbReference type="ARBA" id="ARBA00023065"/>
    </source>
</evidence>
<keyword evidence="3" id="KW-1003">Cell membrane</keyword>
<evidence type="ECO:0000313" key="8">
    <source>
        <dbReference type="EMBL" id="CAF1074419.1"/>
    </source>
</evidence>
<feature type="transmembrane region" description="Helical" evidence="7">
    <location>
        <begin position="70"/>
        <end position="89"/>
    </location>
</feature>
<gene>
    <name evidence="8" type="ORF">BJG266_LOCUS19894</name>
    <name evidence="9" type="ORF">QVE165_LOCUS23732</name>
</gene>